<dbReference type="Gene3D" id="3.40.50.720">
    <property type="entry name" value="NAD(P)-binding Rossmann-like Domain"/>
    <property type="match status" value="1"/>
</dbReference>
<evidence type="ECO:0000313" key="4">
    <source>
        <dbReference type="Proteomes" id="UP000233375"/>
    </source>
</evidence>
<dbReference type="OrthoDB" id="9773039at2"/>
<evidence type="ECO:0000259" key="2">
    <source>
        <dbReference type="Pfam" id="PF13478"/>
    </source>
</evidence>
<keyword evidence="4" id="KW-1185">Reference proteome</keyword>
<gene>
    <name evidence="3" type="ORF">CWS01_21425</name>
</gene>
<comment type="caution">
    <text evidence="3">The sequence shown here is derived from an EMBL/GenBank/DDBJ whole genome shotgun (WGS) entry which is preliminary data.</text>
</comment>
<dbReference type="Proteomes" id="UP000233375">
    <property type="component" value="Unassembled WGS sequence"/>
</dbReference>
<dbReference type="InterPro" id="IPR052698">
    <property type="entry name" value="MoCofactor_Util/Proc"/>
</dbReference>
<dbReference type="Pfam" id="PF02625">
    <property type="entry name" value="XdhC_CoxI"/>
    <property type="match status" value="1"/>
</dbReference>
<reference evidence="3 4" key="1">
    <citation type="journal article" date="2003" name="Int. J. Syst. Evol. Microbiol.">
        <title>Bacillus nealsonii sp. nov., isolated from a spacecraft-assembly facility, whose spores are gamma-radiation resistant.</title>
        <authorList>
            <person name="Venkateswaran K."/>
            <person name="Kempf M."/>
            <person name="Chen F."/>
            <person name="Satomi M."/>
            <person name="Nicholson W."/>
            <person name="Kern R."/>
        </authorList>
    </citation>
    <scope>NUCLEOTIDE SEQUENCE [LARGE SCALE GENOMIC DNA]</scope>
    <source>
        <strain evidence="3 4">FO-92</strain>
    </source>
</reference>
<dbReference type="InterPro" id="IPR027051">
    <property type="entry name" value="XdhC_Rossmann_dom"/>
</dbReference>
<organism evidence="3 4">
    <name type="scientific">Niallia nealsonii</name>
    <dbReference type="NCBI Taxonomy" id="115979"/>
    <lineage>
        <taxon>Bacteria</taxon>
        <taxon>Bacillati</taxon>
        <taxon>Bacillota</taxon>
        <taxon>Bacilli</taxon>
        <taxon>Bacillales</taxon>
        <taxon>Bacillaceae</taxon>
        <taxon>Niallia</taxon>
    </lineage>
</organism>
<accession>A0A2N0YWL3</accession>
<dbReference type="RefSeq" id="WP_101179509.1">
    <property type="nucleotide sequence ID" value="NZ_PISE01000067.1"/>
</dbReference>
<dbReference type="EMBL" id="PISE01000067">
    <property type="protein sequence ID" value="PKG21648.1"/>
    <property type="molecule type" value="Genomic_DNA"/>
</dbReference>
<protein>
    <submittedName>
        <fullName evidence="3">Xanthine dehydrogenase</fullName>
    </submittedName>
</protein>
<sequence>MSSDSYSVIRSIVNSATKKFLATIIQVEGSAYRKEGTMMLFAENGEETGLLSGGCVEQDVLARIEMNKEVSHVIYDMRSEDDLSWGQGVGCDGSIHLLIEPITPLLQQNFSKVKELLDKGIGVSHFKVLDSDFKVTYSFFISETGEEFGENPDYPIETSRYKNKSLAKKNSCNGYIFRNDYSPSPRLVIYGAGPDVLPVVHNAKGAGFHIILADWREGLCNRKKFPLADKFIIANPKEAMDKIQLSAKDFVLIMTHNFTKDKELIDYLLFKEFKFVGLLGSKKRGERLMGANACPSWLHYPVGLSIGAEGPDEIAVSIIAQLIMVKNQVNQKVKT</sequence>
<dbReference type="Pfam" id="PF13478">
    <property type="entry name" value="XdhC_C"/>
    <property type="match status" value="1"/>
</dbReference>
<dbReference type="AlphaFoldDB" id="A0A2N0YWL3"/>
<evidence type="ECO:0000313" key="3">
    <source>
        <dbReference type="EMBL" id="PKG21648.1"/>
    </source>
</evidence>
<evidence type="ECO:0000259" key="1">
    <source>
        <dbReference type="Pfam" id="PF02625"/>
    </source>
</evidence>
<proteinExistence type="predicted"/>
<dbReference type="PANTHER" id="PTHR30388">
    <property type="entry name" value="ALDEHYDE OXIDOREDUCTASE MOLYBDENUM COFACTOR ASSEMBLY PROTEIN"/>
    <property type="match status" value="1"/>
</dbReference>
<feature type="domain" description="XdhC- CoxI" evidence="1">
    <location>
        <begin position="20"/>
        <end position="63"/>
    </location>
</feature>
<dbReference type="InterPro" id="IPR003777">
    <property type="entry name" value="XdhC_CoxI"/>
</dbReference>
<name>A0A2N0YWL3_9BACI</name>
<dbReference type="PANTHER" id="PTHR30388:SF6">
    <property type="entry name" value="XANTHINE DEHYDROGENASE SUBUNIT A-RELATED"/>
    <property type="match status" value="1"/>
</dbReference>
<feature type="domain" description="XdhC Rossmann" evidence="2">
    <location>
        <begin position="187"/>
        <end position="322"/>
    </location>
</feature>